<evidence type="ECO:0000313" key="2">
    <source>
        <dbReference type="Proteomes" id="UP000053593"/>
    </source>
</evidence>
<dbReference type="OrthoDB" id="10039611at2759"/>
<gene>
    <name evidence="1" type="ORF">GYMLUDRAFT_78473</name>
</gene>
<sequence>MLADEDLVNEVNLYLQELGNKISAEKLVHYFLHPDVMEWHSIDKTISIHTAHCYLTMLNYCFGHPSKAQFIPKMHMLLLHVQTFNSNDLALPPPLLNGKSIIIWYHDKTIFYTHYCHWKIWFHKDAVTLMIAHFVSAEFGWLVSLDGQERAHCEFKPGKNKDGYFTAEDIRAQACNMTRGISQSFGVEVTEQNKADGTPVYRSNGKLSKVKIRIGPGQFSNGNLRIYTFLMIIYNILVDVTHQTHGVQKFHCEPHNTNCCIHHILYNQPIFVKIESFLENQCKARDFTVVFLLKFHCELNPTEQCWGYTKHALCLYPEFVTHTHYFMDAYHQGLNGCQAAWAAWK</sequence>
<dbReference type="Proteomes" id="UP000053593">
    <property type="component" value="Unassembled WGS sequence"/>
</dbReference>
<evidence type="ECO:0000313" key="1">
    <source>
        <dbReference type="EMBL" id="KIK50547.1"/>
    </source>
</evidence>
<dbReference type="EMBL" id="KN834897">
    <property type="protein sequence ID" value="KIK50547.1"/>
    <property type="molecule type" value="Genomic_DNA"/>
</dbReference>
<dbReference type="HOGENOM" id="CLU_005726_1_1_1"/>
<reference evidence="1 2" key="1">
    <citation type="submission" date="2014-04" db="EMBL/GenBank/DDBJ databases">
        <title>Evolutionary Origins and Diversification of the Mycorrhizal Mutualists.</title>
        <authorList>
            <consortium name="DOE Joint Genome Institute"/>
            <consortium name="Mycorrhizal Genomics Consortium"/>
            <person name="Kohler A."/>
            <person name="Kuo A."/>
            <person name="Nagy L.G."/>
            <person name="Floudas D."/>
            <person name="Copeland A."/>
            <person name="Barry K.W."/>
            <person name="Cichocki N."/>
            <person name="Veneault-Fourrey C."/>
            <person name="LaButti K."/>
            <person name="Lindquist E.A."/>
            <person name="Lipzen A."/>
            <person name="Lundell T."/>
            <person name="Morin E."/>
            <person name="Murat C."/>
            <person name="Riley R."/>
            <person name="Ohm R."/>
            <person name="Sun H."/>
            <person name="Tunlid A."/>
            <person name="Henrissat B."/>
            <person name="Grigoriev I.V."/>
            <person name="Hibbett D.S."/>
            <person name="Martin F."/>
        </authorList>
    </citation>
    <scope>NUCLEOTIDE SEQUENCE [LARGE SCALE GENOMIC DNA]</scope>
    <source>
        <strain evidence="1 2">FD-317 M1</strain>
    </source>
</reference>
<accession>A0A0D0BYR1</accession>
<dbReference type="AlphaFoldDB" id="A0A0D0BYR1"/>
<proteinExistence type="predicted"/>
<organism evidence="1 2">
    <name type="scientific">Collybiopsis luxurians FD-317 M1</name>
    <dbReference type="NCBI Taxonomy" id="944289"/>
    <lineage>
        <taxon>Eukaryota</taxon>
        <taxon>Fungi</taxon>
        <taxon>Dikarya</taxon>
        <taxon>Basidiomycota</taxon>
        <taxon>Agaricomycotina</taxon>
        <taxon>Agaricomycetes</taxon>
        <taxon>Agaricomycetidae</taxon>
        <taxon>Agaricales</taxon>
        <taxon>Marasmiineae</taxon>
        <taxon>Omphalotaceae</taxon>
        <taxon>Collybiopsis</taxon>
        <taxon>Collybiopsis luxurians</taxon>
    </lineage>
</organism>
<protein>
    <submittedName>
        <fullName evidence="1">Uncharacterized protein</fullName>
    </submittedName>
</protein>
<keyword evidence="2" id="KW-1185">Reference proteome</keyword>
<name>A0A0D0BYR1_9AGAR</name>